<dbReference type="Gene3D" id="3.40.50.1820">
    <property type="entry name" value="alpha/beta hydrolase"/>
    <property type="match status" value="1"/>
</dbReference>
<dbReference type="SUPFAM" id="SSF53474">
    <property type="entry name" value="alpha/beta-Hydrolases"/>
    <property type="match status" value="1"/>
</dbReference>
<comment type="caution">
    <text evidence="3">The sequence shown here is derived from an EMBL/GenBank/DDBJ whole genome shotgun (WGS) entry which is preliminary data.</text>
</comment>
<protein>
    <submittedName>
        <fullName evidence="3">Hydrolase</fullName>
    </submittedName>
</protein>
<feature type="domain" description="AB hydrolase-1" evidence="2">
    <location>
        <begin position="43"/>
        <end position="300"/>
    </location>
</feature>
<dbReference type="PANTHER" id="PTHR46438">
    <property type="entry name" value="ALPHA/BETA-HYDROLASES SUPERFAMILY PROTEIN"/>
    <property type="match status" value="1"/>
</dbReference>
<dbReference type="PANTHER" id="PTHR46438:SF11">
    <property type="entry name" value="LIPASE-RELATED"/>
    <property type="match status" value="1"/>
</dbReference>
<dbReference type="InterPro" id="IPR029058">
    <property type="entry name" value="AB_hydrolase_fold"/>
</dbReference>
<dbReference type="Proteomes" id="UP000321118">
    <property type="component" value="Unassembled WGS sequence"/>
</dbReference>
<dbReference type="Pfam" id="PF00561">
    <property type="entry name" value="Abhydrolase_1"/>
    <property type="match status" value="1"/>
</dbReference>
<reference evidence="3 4" key="1">
    <citation type="submission" date="2019-07" db="EMBL/GenBank/DDBJ databases">
        <title>Whole genome shotgun sequence of Cellulomonas xylanilytica NBRC 101102.</title>
        <authorList>
            <person name="Hosoyama A."/>
            <person name="Uohara A."/>
            <person name="Ohji S."/>
            <person name="Ichikawa N."/>
        </authorList>
    </citation>
    <scope>NUCLEOTIDE SEQUENCE [LARGE SCALE GENOMIC DNA]</scope>
    <source>
        <strain evidence="3 4">NBRC 101102</strain>
    </source>
</reference>
<keyword evidence="4" id="KW-1185">Reference proteome</keyword>
<dbReference type="AlphaFoldDB" id="A0A510V6Q3"/>
<proteinExistence type="predicted"/>
<dbReference type="InterPro" id="IPR000073">
    <property type="entry name" value="AB_hydrolase_1"/>
</dbReference>
<accession>A0A510V6Q3</accession>
<gene>
    <name evidence="3" type="ORF">CXY01_29960</name>
</gene>
<keyword evidence="3" id="KW-0378">Hydrolase</keyword>
<dbReference type="OrthoDB" id="9770427at2"/>
<sequence>MDRHLPEPSPSPSPSAAFGGAARHVDLDGRVQYRDLGGPSGAPVLLCLHGLGGSALNWAVLAPGLVATHRVLALDLLGHGGSGPGPVGGADQAVAAQLRVIERFADEVVGAPVTLVGHSIGGIMAVLHAEATPRQVDRLVLLSPPVPRRTRWSVDLRLAGKLALLRAPGTAAVVRHLAARRTPAELVQEQLTRATPHVRRIPARAVDASIVEAARRAALPDAGRAAAAQWDQTLAVVSLLMHAGRWRSTIAAVPAPALWLHGTDDPLAAVEPARALAASRPDWDFAALPGVGHLPHLEDPGAVAERMLQWLTPRRPHPSPGTDQRHRTPLR</sequence>
<name>A0A510V6Q3_9CELL</name>
<organism evidence="3 4">
    <name type="scientific">Cellulomonas xylanilytica</name>
    <dbReference type="NCBI Taxonomy" id="233583"/>
    <lineage>
        <taxon>Bacteria</taxon>
        <taxon>Bacillati</taxon>
        <taxon>Actinomycetota</taxon>
        <taxon>Actinomycetes</taxon>
        <taxon>Micrococcales</taxon>
        <taxon>Cellulomonadaceae</taxon>
        <taxon>Cellulomonas</taxon>
    </lineage>
</organism>
<evidence type="ECO:0000313" key="3">
    <source>
        <dbReference type="EMBL" id="GEK22476.1"/>
    </source>
</evidence>
<evidence type="ECO:0000256" key="1">
    <source>
        <dbReference type="SAM" id="MobiDB-lite"/>
    </source>
</evidence>
<dbReference type="RefSeq" id="WP_146928443.1">
    <property type="nucleotide sequence ID" value="NZ_BJUB01000009.1"/>
</dbReference>
<evidence type="ECO:0000313" key="4">
    <source>
        <dbReference type="Proteomes" id="UP000321118"/>
    </source>
</evidence>
<feature type="region of interest" description="Disordered" evidence="1">
    <location>
        <begin position="312"/>
        <end position="331"/>
    </location>
</feature>
<evidence type="ECO:0000259" key="2">
    <source>
        <dbReference type="Pfam" id="PF00561"/>
    </source>
</evidence>
<dbReference type="PRINTS" id="PR00111">
    <property type="entry name" value="ABHYDROLASE"/>
</dbReference>
<dbReference type="EMBL" id="BJUB01000009">
    <property type="protein sequence ID" value="GEK22476.1"/>
    <property type="molecule type" value="Genomic_DNA"/>
</dbReference>
<dbReference type="GO" id="GO:0016787">
    <property type="term" value="F:hydrolase activity"/>
    <property type="evidence" value="ECO:0007669"/>
    <property type="project" value="UniProtKB-KW"/>
</dbReference>